<dbReference type="Proteomes" id="UP000247781">
    <property type="component" value="Unassembled WGS sequence"/>
</dbReference>
<dbReference type="AlphaFoldDB" id="A0A318HDY7"/>
<gene>
    <name evidence="2" type="ORF">C8E89_14624</name>
</gene>
<evidence type="ECO:0000256" key="1">
    <source>
        <dbReference type="SAM" id="SignalP"/>
    </source>
</evidence>
<protein>
    <recommendedName>
        <fullName evidence="4">Secreted protein</fullName>
    </recommendedName>
</protein>
<reference evidence="2 3" key="2">
    <citation type="submission" date="2018-06" db="EMBL/GenBank/DDBJ databases">
        <title>Sequencing of bacterial isolates from soil warming experiment in Harvard Forest, Massachusetts, USA.</title>
        <authorList>
            <person name="Deangelis K.PhD."/>
        </authorList>
    </citation>
    <scope>NUCLEOTIDE SEQUENCE [LARGE SCALE GENOMIC DNA]</scope>
    <source>
        <strain evidence="2 3">GAS496</strain>
    </source>
</reference>
<dbReference type="RefSeq" id="WP_235658628.1">
    <property type="nucleotide sequence ID" value="NZ_QJJU01000046.1"/>
</dbReference>
<name>A0A318HDY7_9MYCO</name>
<feature type="chain" id="PRO_5038546398" description="Secreted protein" evidence="1">
    <location>
        <begin position="24"/>
        <end position="168"/>
    </location>
</feature>
<feature type="signal peptide" evidence="1">
    <location>
        <begin position="1"/>
        <end position="23"/>
    </location>
</feature>
<keyword evidence="3" id="KW-1185">Reference proteome</keyword>
<dbReference type="EMBL" id="QJJU01000046">
    <property type="protein sequence ID" value="PXW97903.1"/>
    <property type="molecule type" value="Genomic_DNA"/>
</dbReference>
<sequence>MYQSKGLASAAALLLAAASVVGAGPAAADGLATPGATFVPLSSIFRNCDFVRPHWVSATGFGSASALIGTTGANQVTAQVNLAIAEPNTRYTVRLIQVPRAGNRTCTAGDPGVAFGDLLTDGNGIGTATVEGPRLQDASGAWVSIDGPPKPGRVIGEFYTSEVIAPLG</sequence>
<evidence type="ECO:0000313" key="2">
    <source>
        <dbReference type="EMBL" id="PXW97903.1"/>
    </source>
</evidence>
<proteinExistence type="predicted"/>
<evidence type="ECO:0008006" key="4">
    <source>
        <dbReference type="Google" id="ProtNLM"/>
    </source>
</evidence>
<comment type="caution">
    <text evidence="2">The sequence shown here is derived from an EMBL/GenBank/DDBJ whole genome shotgun (WGS) entry which is preliminary data.</text>
</comment>
<reference evidence="3" key="1">
    <citation type="submission" date="2018-05" db="EMBL/GenBank/DDBJ databases">
        <authorList>
            <person name="Deangelis K."/>
            <person name="Huntemann M."/>
            <person name="Clum A."/>
            <person name="Pillay M."/>
            <person name="Palaniappan K."/>
            <person name="Varghese N."/>
            <person name="Mikhailova N."/>
            <person name="Stamatis D."/>
            <person name="Reddy T."/>
            <person name="Daum C."/>
            <person name="Shapiro N."/>
            <person name="Ivanova N."/>
            <person name="Kyrpides N."/>
            <person name="Woyke T."/>
        </authorList>
    </citation>
    <scope>NUCLEOTIDE SEQUENCE [LARGE SCALE GENOMIC DNA]</scope>
    <source>
        <strain evidence="3">GAS496</strain>
    </source>
</reference>
<accession>A0A318HDY7</accession>
<evidence type="ECO:0000313" key="3">
    <source>
        <dbReference type="Proteomes" id="UP000247781"/>
    </source>
</evidence>
<organism evidence="2 3">
    <name type="scientific">Mycolicibacterium moriokaense</name>
    <dbReference type="NCBI Taxonomy" id="39691"/>
    <lineage>
        <taxon>Bacteria</taxon>
        <taxon>Bacillati</taxon>
        <taxon>Actinomycetota</taxon>
        <taxon>Actinomycetes</taxon>
        <taxon>Mycobacteriales</taxon>
        <taxon>Mycobacteriaceae</taxon>
        <taxon>Mycolicibacterium</taxon>
    </lineage>
</organism>
<keyword evidence="1" id="KW-0732">Signal</keyword>